<reference evidence="1" key="1">
    <citation type="submission" date="2023-10" db="EMBL/GenBank/DDBJ databases">
        <title>Amphibacter perezi, gen. nov., sp. nov. a novel taxa of the family Comamonadaceae, class Betaproteobacteria isolated from the skin microbiota of Pelophylax perezi from different populations.</title>
        <authorList>
            <person name="Costa S."/>
            <person name="Proenca D.N."/>
            <person name="Lopes I."/>
            <person name="Morais P.V."/>
        </authorList>
    </citation>
    <scope>NUCLEOTIDE SEQUENCE</scope>
    <source>
        <strain evidence="1">SL12-8</strain>
    </source>
</reference>
<gene>
    <name evidence="1" type="ORF">RV045_00090</name>
</gene>
<accession>A0ACC6NXY3</accession>
<comment type="caution">
    <text evidence="1">The sequence shown here is derived from an EMBL/GenBank/DDBJ whole genome shotgun (WGS) entry which is preliminary data.</text>
</comment>
<sequence length="106" mass="11446">MVSEPNPGSTPSPETGPTGPAQDSLIEYPCVFPIKVMGVKHDDLVGALSAVARDTDPSFDPSTLELRPSSKGTYLGVTLNVRVENREQLDNLYRTLSSHPLVRVVL</sequence>
<dbReference type="EMBL" id="JAWDIE010000001">
    <property type="protein sequence ID" value="MEJ7136828.1"/>
    <property type="molecule type" value="Genomic_DNA"/>
</dbReference>
<protein>
    <submittedName>
        <fullName evidence="1">DUF493 domain-containing protein</fullName>
    </submittedName>
</protein>
<proteinExistence type="predicted"/>
<evidence type="ECO:0000313" key="2">
    <source>
        <dbReference type="Proteomes" id="UP001364695"/>
    </source>
</evidence>
<organism evidence="1 2">
    <name type="scientific">Amphibiibacter pelophylacis</name>
    <dbReference type="NCBI Taxonomy" id="1799477"/>
    <lineage>
        <taxon>Bacteria</taxon>
        <taxon>Pseudomonadati</taxon>
        <taxon>Pseudomonadota</taxon>
        <taxon>Betaproteobacteria</taxon>
        <taxon>Burkholderiales</taxon>
        <taxon>Sphaerotilaceae</taxon>
        <taxon>Amphibiibacter</taxon>
    </lineage>
</organism>
<keyword evidence="2" id="KW-1185">Reference proteome</keyword>
<name>A0ACC6NXY3_9BURK</name>
<dbReference type="Proteomes" id="UP001364695">
    <property type="component" value="Unassembled WGS sequence"/>
</dbReference>
<evidence type="ECO:0000313" key="1">
    <source>
        <dbReference type="EMBL" id="MEJ7136828.1"/>
    </source>
</evidence>